<dbReference type="OrthoDB" id="2561686at2759"/>
<comment type="caution">
    <text evidence="1">The sequence shown here is derived from an EMBL/GenBank/DDBJ whole genome shotgun (WGS) entry which is preliminary data.</text>
</comment>
<accession>A0A8J2MYQ7</accession>
<dbReference type="EMBL" id="CAJRGZ010000017">
    <property type="protein sequence ID" value="CAG5155880.1"/>
    <property type="molecule type" value="Genomic_DNA"/>
</dbReference>
<dbReference type="Proteomes" id="UP000676310">
    <property type="component" value="Unassembled WGS sequence"/>
</dbReference>
<dbReference type="GeneID" id="67015485"/>
<gene>
    <name evidence="1" type="ORF">ALTATR162_LOCUS3880</name>
</gene>
<reference evidence="1" key="1">
    <citation type="submission" date="2021-05" db="EMBL/GenBank/DDBJ databases">
        <authorList>
            <person name="Stam R."/>
        </authorList>
    </citation>
    <scope>NUCLEOTIDE SEQUENCE</scope>
    <source>
        <strain evidence="1">CS162</strain>
    </source>
</reference>
<evidence type="ECO:0000313" key="2">
    <source>
        <dbReference type="Proteomes" id="UP000676310"/>
    </source>
</evidence>
<evidence type="ECO:0000313" key="1">
    <source>
        <dbReference type="EMBL" id="CAG5155880.1"/>
    </source>
</evidence>
<proteinExistence type="predicted"/>
<dbReference type="AlphaFoldDB" id="A0A8J2MYQ7"/>
<protein>
    <submittedName>
        <fullName evidence="1">Uncharacterized protein</fullName>
    </submittedName>
</protein>
<name>A0A8J2MYQ7_9PLEO</name>
<sequence>MSSIVSALSDLFKSLVELVWSFFTTAGALVQKTAQFALNFATEIIDLVVNFFRGLVDLAGGIVSFVLGKLAKKPPNRVADQAWILTTR</sequence>
<organism evidence="1 2">
    <name type="scientific">Alternaria atra</name>
    <dbReference type="NCBI Taxonomy" id="119953"/>
    <lineage>
        <taxon>Eukaryota</taxon>
        <taxon>Fungi</taxon>
        <taxon>Dikarya</taxon>
        <taxon>Ascomycota</taxon>
        <taxon>Pezizomycotina</taxon>
        <taxon>Dothideomycetes</taxon>
        <taxon>Pleosporomycetidae</taxon>
        <taxon>Pleosporales</taxon>
        <taxon>Pleosporineae</taxon>
        <taxon>Pleosporaceae</taxon>
        <taxon>Alternaria</taxon>
        <taxon>Alternaria sect. Ulocladioides</taxon>
    </lineage>
</organism>
<dbReference type="RefSeq" id="XP_043167425.1">
    <property type="nucleotide sequence ID" value="XM_043311490.1"/>
</dbReference>
<keyword evidence="2" id="KW-1185">Reference proteome</keyword>